<keyword evidence="1" id="KW-1133">Transmembrane helix</keyword>
<organism evidence="2 4">
    <name type="scientific">Microbacterium paraoxydans</name>
    <dbReference type="NCBI Taxonomy" id="199592"/>
    <lineage>
        <taxon>Bacteria</taxon>
        <taxon>Bacillati</taxon>
        <taxon>Actinomycetota</taxon>
        <taxon>Actinomycetes</taxon>
        <taxon>Micrococcales</taxon>
        <taxon>Microbacteriaceae</taxon>
        <taxon>Microbacterium</taxon>
    </lineage>
</organism>
<gene>
    <name evidence="2" type="ORF">SAMN04489809_1017</name>
    <name evidence="3" type="ORF">V8Z62_00850</name>
</gene>
<dbReference type="GeneID" id="77100244"/>
<dbReference type="Proteomes" id="UP001377573">
    <property type="component" value="Chromosome"/>
</dbReference>
<evidence type="ECO:0000256" key="1">
    <source>
        <dbReference type="SAM" id="Phobius"/>
    </source>
</evidence>
<dbReference type="EMBL" id="CP146240">
    <property type="protein sequence ID" value="WWS84804.1"/>
    <property type="molecule type" value="Genomic_DNA"/>
</dbReference>
<dbReference type="RefSeq" id="WP_255218687.1">
    <property type="nucleotide sequence ID" value="NZ_CBDRLF010000002.1"/>
</dbReference>
<name>A0A1H1P7L1_9MICO</name>
<evidence type="ECO:0000313" key="3">
    <source>
        <dbReference type="EMBL" id="WWS84804.1"/>
    </source>
</evidence>
<dbReference type="EMBL" id="LT629770">
    <property type="protein sequence ID" value="SDS07154.1"/>
    <property type="molecule type" value="Genomic_DNA"/>
</dbReference>
<accession>A0A1H1P7L1</accession>
<evidence type="ECO:0000313" key="2">
    <source>
        <dbReference type="EMBL" id="SDS07154.1"/>
    </source>
</evidence>
<evidence type="ECO:0000313" key="5">
    <source>
        <dbReference type="Proteomes" id="UP001377573"/>
    </source>
</evidence>
<dbReference type="AlphaFoldDB" id="A0A1H1P7L1"/>
<evidence type="ECO:0000313" key="4">
    <source>
        <dbReference type="Proteomes" id="UP000182126"/>
    </source>
</evidence>
<reference evidence="3 5" key="2">
    <citation type="submission" date="2024-02" db="EMBL/GenBank/DDBJ databases">
        <authorList>
            <person name="Alasadi S."/>
            <person name="Hussein S.A."/>
        </authorList>
    </citation>
    <scope>NUCLEOTIDE SEQUENCE [LARGE SCALE GENOMIC DNA]</scope>
    <source>
        <strain evidence="3 5">GJ_SRA_44_2022</strain>
    </source>
</reference>
<keyword evidence="1" id="KW-0812">Transmembrane</keyword>
<keyword evidence="1" id="KW-0472">Membrane</keyword>
<feature type="transmembrane region" description="Helical" evidence="1">
    <location>
        <begin position="6"/>
        <end position="31"/>
    </location>
</feature>
<keyword evidence="5" id="KW-1185">Reference proteome</keyword>
<dbReference type="Proteomes" id="UP000182126">
    <property type="component" value="Chromosome I"/>
</dbReference>
<sequence>MLDAAFLSHVLLWVIGAMSLCAAVATGAALFSLGRSGYRKD</sequence>
<proteinExistence type="predicted"/>
<protein>
    <submittedName>
        <fullName evidence="2">Uncharacterized protein</fullName>
    </submittedName>
</protein>
<reference evidence="2 4" key="1">
    <citation type="submission" date="2016-10" db="EMBL/GenBank/DDBJ databases">
        <authorList>
            <person name="de Groot N.N."/>
        </authorList>
    </citation>
    <scope>NUCLEOTIDE SEQUENCE [LARGE SCALE GENOMIC DNA]</scope>
    <source>
        <strain evidence="2 4">DSM 15019</strain>
    </source>
</reference>